<accession>A0A4U0Q8I6</accession>
<feature type="signal peptide" evidence="4">
    <location>
        <begin position="1"/>
        <end position="23"/>
    </location>
</feature>
<feature type="domain" description="PilY1 beta-propeller" evidence="5">
    <location>
        <begin position="957"/>
        <end position="1336"/>
    </location>
</feature>
<dbReference type="GO" id="GO:0046872">
    <property type="term" value="F:metal ion binding"/>
    <property type="evidence" value="ECO:0007669"/>
    <property type="project" value="UniProtKB-KW"/>
</dbReference>
<comment type="caution">
    <text evidence="6">The sequence shown here is derived from an EMBL/GenBank/DDBJ whole genome shotgun (WGS) entry which is preliminary data.</text>
</comment>
<evidence type="ECO:0000256" key="4">
    <source>
        <dbReference type="SAM" id="SignalP"/>
    </source>
</evidence>
<name>A0A4U0Q8I6_9NEIS</name>
<evidence type="ECO:0000259" key="5">
    <source>
        <dbReference type="Pfam" id="PF05567"/>
    </source>
</evidence>
<reference evidence="6 7" key="1">
    <citation type="submission" date="2019-04" db="EMBL/GenBank/DDBJ databases">
        <title>Chitiniphilus eburnea sp. nov., a novel chitinolytic bacterium isolated from aquaculture sludge.</title>
        <authorList>
            <person name="Sheng M."/>
        </authorList>
    </citation>
    <scope>NUCLEOTIDE SEQUENCE [LARGE SCALE GENOMIC DNA]</scope>
    <source>
        <strain evidence="6 7">HX-2-15</strain>
    </source>
</reference>
<dbReference type="InterPro" id="IPR008707">
    <property type="entry name" value="B-propeller_PilY1"/>
</dbReference>
<keyword evidence="4" id="KW-0732">Signal</keyword>
<dbReference type="EMBL" id="SUMF01000002">
    <property type="protein sequence ID" value="TJZ77505.1"/>
    <property type="molecule type" value="Genomic_DNA"/>
</dbReference>
<keyword evidence="7" id="KW-1185">Reference proteome</keyword>
<gene>
    <name evidence="6" type="ORF">FAZ21_04000</name>
</gene>
<dbReference type="RefSeq" id="WP_136771980.1">
    <property type="nucleotide sequence ID" value="NZ_CP156074.1"/>
</dbReference>
<feature type="chain" id="PRO_5020288100" evidence="4">
    <location>
        <begin position="24"/>
        <end position="1523"/>
    </location>
</feature>
<sequence length="1523" mass="164048">MKKNTLWAIALIALLGHSPAVLAGKMAQSNLDPFRPLAIQNTSAPLNMLVLGRDHKLWYEAYNDASDLMETGVYDVGYRGWKLLNASEGAKEGNFYIDYYGYFDSYTCYTYSATNHRFEPSEKTATKKCSSKWSGDFLNYLTTSRMDALRKVLYGGTRSTDTATETVLRRAYIPQDAHSWGKEYTSQAVDGYLITDYTPLGQPGTNKRHLFANTTANGTNGGIANLPLLRFLPNRAERVWNWVSKNAPVSGTTLTTATGEDTVTFTENRTTLTDSLKGGFWNVQVQVCKSSSLKETNCKQYGTSWKPTGLLQQYGDSDAMRFGLLTGSYSKNLAGGVLRKNISPFSDEVNPANGVLLKPAKGIVTALDALRIHGFGSGGSYDCGWNFASKELENGNCLSWGNPVGEMLEETMRYYAGGSATSSFTGDSAGTAIGVPEETSWLNPYRSTSSGGNDICAKPYVTLISDINPSWDNDNLTGSVGGQTINYSSRGSTLWTAEFGGSGNAILGGVTGNVDGAPTSKSVSNFNNILGLPEEPNKKGSYSSALVADFARNNAFISANNRLRVSTFAVALASPLPVIKVPVGTGANRRTVTLTPFAKSVGQYGIDGTKGRYQPTNQIVDFYIDNIVNIGGGFPNDASINGGRPYYKFRINYEDVEYGADHDMDAIGEYTIQLTADNQVEVTVASTYASGSIIQHLGYTVSGTTADGPYLVVRDCDTAPKVTGEPSQCVFTADAGVASDVSYWLDKPATGYPKTNPTRGLPMLDTRRFTASSSAGSLVDLKDPLWYVGKWGGTDPANWDKDGNQTPDSYFLVTNPLKLQEQLSKAFASLDSNARNAQIGAGAGGSGQNTQRLYKADYIQERWSGDLTAYINSGMDFGELAWRASDKLLSPNNRVMLSWHYGSNSGVAFRPASYQTATAPQNLSANLINYLRGDNTNESKTGFRQRQQVGGQSNYYGDILDSRPVAIMGGPSPDYRPDEPGYSAYAEANATRKQVVYVGANDGALHGIDDSYNVDTLKPGTNAGKEVLAYVPGFLFNKLSKLSEQNYQHQFYVNGQTSVQDVQLTSASDSWKTMLVGSPGFGGKGIFALNITDPALFTEANAASLALWEFSSVDDADMGYSPGSAVMVKTNDGKWRAITGNGYNSTTGKAVLFLLEARGPNNGSWANRMVKIDTGVGDAVASGNYNGLSAPTFADLDNNGTVDVVYAGDLKGNMWKFDLRSKNPANWTVAFNGAPLYTAVDANGVAQPIANWPEVAFHPTQGLVESSNGVVTSDGHLLVFFGTGKFFEDCDPELTCAGESNKNAFYAIWDKGEPVTASDPLLERCYGNFTQADVDAYNEDLTGNSQIRLSDIRNLVRLENCPGETELGNIDWSTDKGWFMKMKGNYARMAGAPRVVGGTVVFNITNLTSTSSNECTINGETTTMALDFANGGQSENRFGAQNIGGKLVSLPNVGIVQDVFLPGGTTTLINQRPAGVNDDNGGGRDYGSKDRPKTCISKGSPVGTDTQSARCMIVPVNWKEILN</sequence>
<protein>
    <submittedName>
        <fullName evidence="6">Fimbrial assembly protein</fullName>
    </submittedName>
</protein>
<keyword evidence="1" id="KW-0479">Metal-binding</keyword>
<dbReference type="OrthoDB" id="7156875at2"/>
<evidence type="ECO:0000256" key="1">
    <source>
        <dbReference type="ARBA" id="ARBA00022723"/>
    </source>
</evidence>
<evidence type="ECO:0000256" key="2">
    <source>
        <dbReference type="ARBA" id="ARBA00022837"/>
    </source>
</evidence>
<feature type="region of interest" description="Disordered" evidence="3">
    <location>
        <begin position="1471"/>
        <end position="1504"/>
    </location>
</feature>
<evidence type="ECO:0000313" key="7">
    <source>
        <dbReference type="Proteomes" id="UP000310016"/>
    </source>
</evidence>
<proteinExistence type="predicted"/>
<dbReference type="Proteomes" id="UP000310016">
    <property type="component" value="Unassembled WGS sequence"/>
</dbReference>
<evidence type="ECO:0000313" key="6">
    <source>
        <dbReference type="EMBL" id="TJZ77505.1"/>
    </source>
</evidence>
<organism evidence="6 7">
    <name type="scientific">Chitiniphilus eburneus</name>
    <dbReference type="NCBI Taxonomy" id="2571148"/>
    <lineage>
        <taxon>Bacteria</taxon>
        <taxon>Pseudomonadati</taxon>
        <taxon>Pseudomonadota</taxon>
        <taxon>Betaproteobacteria</taxon>
        <taxon>Neisseriales</taxon>
        <taxon>Chitinibacteraceae</taxon>
        <taxon>Chitiniphilus</taxon>
    </lineage>
</organism>
<evidence type="ECO:0000256" key="3">
    <source>
        <dbReference type="SAM" id="MobiDB-lite"/>
    </source>
</evidence>
<keyword evidence="2" id="KW-0106">Calcium</keyword>
<dbReference type="Pfam" id="PF05567">
    <property type="entry name" value="T4P_PilY1"/>
    <property type="match status" value="1"/>
</dbReference>